<dbReference type="EMBL" id="JAJHPV010000013">
    <property type="protein sequence ID" value="MCC6072130.1"/>
    <property type="molecule type" value="Genomic_DNA"/>
</dbReference>
<dbReference type="PANTHER" id="PTHR35004:SF6">
    <property type="entry name" value="TRANSPOSASE"/>
    <property type="match status" value="1"/>
</dbReference>
<gene>
    <name evidence="2" type="ORF">LMJ30_14340</name>
</gene>
<feature type="domain" description="Integrase catalytic" evidence="1">
    <location>
        <begin position="1"/>
        <end position="152"/>
    </location>
</feature>
<evidence type="ECO:0000259" key="1">
    <source>
        <dbReference type="PROSITE" id="PS50994"/>
    </source>
</evidence>
<dbReference type="InterPro" id="IPR036397">
    <property type="entry name" value="RNaseH_sf"/>
</dbReference>
<dbReference type="InterPro" id="IPR012337">
    <property type="entry name" value="RNaseH-like_sf"/>
</dbReference>
<reference evidence="2 3" key="1">
    <citation type="submission" date="2021-11" db="EMBL/GenBank/DDBJ databases">
        <authorList>
            <person name="Huq M.A."/>
        </authorList>
    </citation>
    <scope>NUCLEOTIDE SEQUENCE [LARGE SCALE GENOMIC DNA]</scope>
    <source>
        <strain evidence="2 3">MAHUQ-52</strain>
    </source>
</reference>
<dbReference type="Proteomes" id="UP001198701">
    <property type="component" value="Unassembled WGS sequence"/>
</dbReference>
<dbReference type="SUPFAM" id="SSF53098">
    <property type="entry name" value="Ribonuclease H-like"/>
    <property type="match status" value="1"/>
</dbReference>
<name>A0ABS8IY63_9BURK</name>
<organism evidence="2 3">
    <name type="scientific">Massilia agrisoli</name>
    <dbReference type="NCBI Taxonomy" id="2892444"/>
    <lineage>
        <taxon>Bacteria</taxon>
        <taxon>Pseudomonadati</taxon>
        <taxon>Pseudomonadota</taxon>
        <taxon>Betaproteobacteria</taxon>
        <taxon>Burkholderiales</taxon>
        <taxon>Oxalobacteraceae</taxon>
        <taxon>Telluria group</taxon>
        <taxon>Massilia</taxon>
    </lineage>
</organism>
<proteinExistence type="predicted"/>
<feature type="non-terminal residue" evidence="2">
    <location>
        <position position="1"/>
    </location>
</feature>
<comment type="caution">
    <text evidence="2">The sequence shown here is derived from an EMBL/GenBank/DDBJ whole genome shotgun (WGS) entry which is preliminary data.</text>
</comment>
<dbReference type="PROSITE" id="PS50994">
    <property type="entry name" value="INTEGRASE"/>
    <property type="match status" value="1"/>
</dbReference>
<dbReference type="InterPro" id="IPR001584">
    <property type="entry name" value="Integrase_cat-core"/>
</dbReference>
<accession>A0ABS8IY63</accession>
<evidence type="ECO:0000313" key="3">
    <source>
        <dbReference type="Proteomes" id="UP001198701"/>
    </source>
</evidence>
<dbReference type="Pfam" id="PF13683">
    <property type="entry name" value="rve_3"/>
    <property type="match status" value="1"/>
</dbReference>
<evidence type="ECO:0000313" key="2">
    <source>
        <dbReference type="EMBL" id="MCC6072130.1"/>
    </source>
</evidence>
<dbReference type="RefSeq" id="WP_229432988.1">
    <property type="nucleotide sequence ID" value="NZ_JAJHPV010000013.1"/>
</dbReference>
<keyword evidence="3" id="KW-1185">Reference proteome</keyword>
<dbReference type="PANTHER" id="PTHR35004">
    <property type="entry name" value="TRANSPOSASE RV3428C-RELATED"/>
    <property type="match status" value="1"/>
</dbReference>
<dbReference type="Gene3D" id="3.30.420.10">
    <property type="entry name" value="Ribonuclease H-like superfamily/Ribonuclease H"/>
    <property type="match status" value="1"/>
</dbReference>
<sequence>LSGGGSTRCHPLTILDDHSRFSLCLLACPYERFVSVQAALIATFRVYGMPIRITCDNGPPWGTSGNRTISRMDVWLTRLGIKASHSRPYHPQTQGKDERFHRTLKHELLTRTGFSSIQDCQLAFDLWRDRYNLIRPHEALDQRPPVTRYRTSGRLYPEVLPPVEYPEGSIVRKVRGNATISWKNKQYLVGEGLIGEHIELRPDATDGIIDLYFCDRNFGSLDLRKEE</sequence>
<protein>
    <submittedName>
        <fullName evidence="2">Integrase core domain-containing protein</fullName>
    </submittedName>
</protein>